<dbReference type="InterPro" id="IPR001387">
    <property type="entry name" value="Cro/C1-type_HTH"/>
</dbReference>
<proteinExistence type="predicted"/>
<gene>
    <name evidence="3" type="ORF">JOH49_006398</name>
</gene>
<dbReference type="AlphaFoldDB" id="A0A8I2C3I7"/>
<evidence type="ECO:0000313" key="3">
    <source>
        <dbReference type="EMBL" id="MBP1296645.1"/>
    </source>
</evidence>
<dbReference type="SUPFAM" id="SSF47413">
    <property type="entry name" value="lambda repressor-like DNA-binding domains"/>
    <property type="match status" value="1"/>
</dbReference>
<name>A0A8I2C3I7_BRAEL</name>
<dbReference type="CDD" id="cd00093">
    <property type="entry name" value="HTH_XRE"/>
    <property type="match status" value="1"/>
</dbReference>
<dbReference type="PROSITE" id="PS50943">
    <property type="entry name" value="HTH_CROC1"/>
    <property type="match status" value="1"/>
</dbReference>
<dbReference type="RefSeq" id="WP_209944709.1">
    <property type="nucleotide sequence ID" value="NZ_JAFICZ010000001.1"/>
</dbReference>
<reference evidence="3" key="1">
    <citation type="submission" date="2021-02" db="EMBL/GenBank/DDBJ databases">
        <title>Genomic Encyclopedia of Type Strains, Phase IV (KMG-V): Genome sequencing to study the core and pangenomes of soil and plant-associated prokaryotes.</title>
        <authorList>
            <person name="Whitman W."/>
        </authorList>
    </citation>
    <scope>NUCLEOTIDE SEQUENCE</scope>
    <source>
        <strain evidence="3">USDA 406</strain>
    </source>
</reference>
<feature type="domain" description="HTH cro/C1-type" evidence="2">
    <location>
        <begin position="12"/>
        <end position="62"/>
    </location>
</feature>
<dbReference type="GO" id="GO:0003677">
    <property type="term" value="F:DNA binding"/>
    <property type="evidence" value="ECO:0007669"/>
    <property type="project" value="InterPro"/>
</dbReference>
<evidence type="ECO:0000256" key="1">
    <source>
        <dbReference type="SAM" id="Coils"/>
    </source>
</evidence>
<protein>
    <submittedName>
        <fullName evidence="3">Transcriptional regulator with XRE-family HTH domain</fullName>
    </submittedName>
</protein>
<keyword evidence="1" id="KW-0175">Coiled coil</keyword>
<dbReference type="SMART" id="SM00530">
    <property type="entry name" value="HTH_XRE"/>
    <property type="match status" value="1"/>
</dbReference>
<dbReference type="Gene3D" id="1.10.260.40">
    <property type="entry name" value="lambda repressor-like DNA-binding domains"/>
    <property type="match status" value="1"/>
</dbReference>
<dbReference type="Proteomes" id="UP000673383">
    <property type="component" value="Unassembled WGS sequence"/>
</dbReference>
<comment type="caution">
    <text evidence="3">The sequence shown here is derived from an EMBL/GenBank/DDBJ whole genome shotgun (WGS) entry which is preliminary data.</text>
</comment>
<evidence type="ECO:0000313" key="4">
    <source>
        <dbReference type="Proteomes" id="UP000673383"/>
    </source>
</evidence>
<dbReference type="EMBL" id="JAFICZ010000001">
    <property type="protein sequence ID" value="MBP1296645.1"/>
    <property type="molecule type" value="Genomic_DNA"/>
</dbReference>
<evidence type="ECO:0000259" key="2">
    <source>
        <dbReference type="PROSITE" id="PS50943"/>
    </source>
</evidence>
<sequence>MSNRLTALSERIARLRMRRDRLAELSGLDESTISRAFGGKTDPLSSTLDKIEAAVSVEEAEMAEHLRKVGTSSTSGAAA</sequence>
<organism evidence="3 4">
    <name type="scientific">Bradyrhizobium elkanii</name>
    <dbReference type="NCBI Taxonomy" id="29448"/>
    <lineage>
        <taxon>Bacteria</taxon>
        <taxon>Pseudomonadati</taxon>
        <taxon>Pseudomonadota</taxon>
        <taxon>Alphaproteobacteria</taxon>
        <taxon>Hyphomicrobiales</taxon>
        <taxon>Nitrobacteraceae</taxon>
        <taxon>Bradyrhizobium</taxon>
    </lineage>
</organism>
<accession>A0A8I2C3I7</accession>
<feature type="coiled-coil region" evidence="1">
    <location>
        <begin position="5"/>
        <end position="68"/>
    </location>
</feature>
<dbReference type="InterPro" id="IPR010982">
    <property type="entry name" value="Lambda_DNA-bd_dom_sf"/>
</dbReference>